<dbReference type="Proteomes" id="UP000006310">
    <property type="component" value="Chromosome 3"/>
</dbReference>
<dbReference type="RefSeq" id="XP_022463981.1">
    <property type="nucleotide sequence ID" value="XM_022607379.1"/>
</dbReference>
<reference evidence="2 3" key="1">
    <citation type="journal article" date="2011" name="Proc. Natl. Acad. Sci. U.S.A.">
        <title>Evolutionary erosion of yeast sex chromosomes by mating-type switching accidents.</title>
        <authorList>
            <person name="Gordon J.L."/>
            <person name="Armisen D."/>
            <person name="Proux-Wera E."/>
            <person name="Oheigeartaigh S.S."/>
            <person name="Byrne K.P."/>
            <person name="Wolfe K.H."/>
        </authorList>
    </citation>
    <scope>NUCLEOTIDE SEQUENCE [LARGE SCALE GENOMIC DNA]</scope>
    <source>
        <strain evidence="3">ATCC MYA-139 / BCRC 22969 / CBS 8797 / CCRC 22969 / KCTC 17520 / NBRC 10181 / NCYC 3082</strain>
    </source>
</reference>
<dbReference type="OrthoDB" id="4066944at2759"/>
<feature type="region of interest" description="Disordered" evidence="1">
    <location>
        <begin position="343"/>
        <end position="369"/>
    </location>
</feature>
<feature type="region of interest" description="Disordered" evidence="1">
    <location>
        <begin position="414"/>
        <end position="433"/>
    </location>
</feature>
<keyword evidence="3" id="KW-1185">Reference proteome</keyword>
<name>J7R4F8_HUIN7</name>
<feature type="compositionally biased region" description="Polar residues" evidence="1">
    <location>
        <begin position="182"/>
        <end position="198"/>
    </location>
</feature>
<reference evidence="3" key="2">
    <citation type="submission" date="2012-08" db="EMBL/GenBank/DDBJ databases">
        <title>Genome sequence of Kazachstania naganishii.</title>
        <authorList>
            <person name="Gordon J.L."/>
            <person name="Armisen D."/>
            <person name="Proux-Wera E."/>
            <person name="OhEigeartaigh S.S."/>
            <person name="Byrne K.P."/>
            <person name="Wolfe K.H."/>
        </authorList>
    </citation>
    <scope>NUCLEOTIDE SEQUENCE [LARGE SCALE GENOMIC DNA]</scope>
    <source>
        <strain evidence="3">ATCC MYA-139 / BCRC 22969 / CBS 8797 / CCRC 22969 / KCTC 17520 / NBRC 10181 / NCYC 3082</strain>
    </source>
</reference>
<protein>
    <submittedName>
        <fullName evidence="2">Uncharacterized protein</fullName>
    </submittedName>
</protein>
<proteinExistence type="predicted"/>
<dbReference type="GeneID" id="34525415"/>
<feature type="region of interest" description="Disordered" evidence="1">
    <location>
        <begin position="144"/>
        <end position="205"/>
    </location>
</feature>
<accession>J7R4F8</accession>
<sequence length="450" mass="48267">MFAAESRKRRASVNNEGQLAAKRYHAGALSTPYKNSIPMELSSSPTSEALFSSVARNDQLLMSSPPVAALKRKQVPQLHTPIRLCLNIGTDGKAHIGSLSSPETPPTKVLDAGRAVEEDKENSLLTEVSQIGEKSKILNLLKQMKNGGNSPTKQRGKRAGATAPPVHVPAPAPASPPRDQHPSQPLSPIAPNNSNRLSANYMPHAPATPGSNFNLSYIRTGLTPNISSMDKILFDNIQSSYAQQTPHRTENKNNLRSQLINLQHTLSPKLYSAAKKTSPQTVTPRSKYTGGDPLLMAYDDHWSDIMSQNGGTNVMATPHGSAPTTAIKNSNSMSAFGTPSLKVTEPETPRTQQSNLTTAGVTNSSPALMPNSKTQAQLNTRGSAQSNSTLQCTPLIQQSMAGLLSAKMLPNMAVSPKGTHETPEPIDEFQSETVTDDACTALKQLIYRPS</sequence>
<evidence type="ECO:0000313" key="2">
    <source>
        <dbReference type="EMBL" id="CCK69735.1"/>
    </source>
</evidence>
<feature type="compositionally biased region" description="Pro residues" evidence="1">
    <location>
        <begin position="166"/>
        <end position="176"/>
    </location>
</feature>
<dbReference type="EMBL" id="HE978316">
    <property type="protein sequence ID" value="CCK69735.1"/>
    <property type="molecule type" value="Genomic_DNA"/>
</dbReference>
<dbReference type="HOGENOM" id="CLU_608410_0_0_1"/>
<feature type="compositionally biased region" description="Polar residues" evidence="1">
    <location>
        <begin position="349"/>
        <end position="369"/>
    </location>
</feature>
<gene>
    <name evidence="2" type="primary">KNAG0C06420</name>
    <name evidence="2" type="ordered locus">KNAG_0C06420</name>
</gene>
<evidence type="ECO:0000313" key="3">
    <source>
        <dbReference type="Proteomes" id="UP000006310"/>
    </source>
</evidence>
<dbReference type="AlphaFoldDB" id="J7R4F8"/>
<organism evidence="2 3">
    <name type="scientific">Huiozyma naganishii (strain ATCC MYA-139 / BCRC 22969 / CBS 8797 / KCTC 17520 / NBRC 10181 / NCYC 3082 / Yp74L-3)</name>
    <name type="common">Yeast</name>
    <name type="synonym">Kazachstania naganishii</name>
    <dbReference type="NCBI Taxonomy" id="1071383"/>
    <lineage>
        <taxon>Eukaryota</taxon>
        <taxon>Fungi</taxon>
        <taxon>Dikarya</taxon>
        <taxon>Ascomycota</taxon>
        <taxon>Saccharomycotina</taxon>
        <taxon>Saccharomycetes</taxon>
        <taxon>Saccharomycetales</taxon>
        <taxon>Saccharomycetaceae</taxon>
        <taxon>Huiozyma</taxon>
    </lineage>
</organism>
<evidence type="ECO:0000256" key="1">
    <source>
        <dbReference type="SAM" id="MobiDB-lite"/>
    </source>
</evidence>
<dbReference type="KEGG" id="kng:KNAG_0C06420"/>